<feature type="compositionally biased region" description="Basic and acidic residues" evidence="3">
    <location>
        <begin position="1"/>
        <end position="21"/>
    </location>
</feature>
<dbReference type="Proteomes" id="UP000241769">
    <property type="component" value="Unassembled WGS sequence"/>
</dbReference>
<feature type="domain" description="FERM" evidence="4">
    <location>
        <begin position="355"/>
        <end position="665"/>
    </location>
</feature>
<proteinExistence type="inferred from homology"/>
<dbReference type="InterPro" id="IPR000299">
    <property type="entry name" value="FERM_domain"/>
</dbReference>
<dbReference type="Gene3D" id="2.30.29.30">
    <property type="entry name" value="Pleckstrin-homology domain (PH domain)/Phosphotyrosine-binding domain (PTB)"/>
    <property type="match status" value="1"/>
</dbReference>
<dbReference type="InterPro" id="IPR035963">
    <property type="entry name" value="FERM_2"/>
</dbReference>
<evidence type="ECO:0000256" key="2">
    <source>
        <dbReference type="ARBA" id="ARBA00022942"/>
    </source>
</evidence>
<dbReference type="OrthoDB" id="8775810at2759"/>
<evidence type="ECO:0000256" key="1">
    <source>
        <dbReference type="ARBA" id="ARBA00009627"/>
    </source>
</evidence>
<keyword evidence="8" id="KW-1185">Reference proteome</keyword>
<evidence type="ECO:0000259" key="4">
    <source>
        <dbReference type="PROSITE" id="PS50057"/>
    </source>
</evidence>
<dbReference type="SUPFAM" id="SSF50729">
    <property type="entry name" value="PH domain-like"/>
    <property type="match status" value="1"/>
</dbReference>
<dbReference type="Pfam" id="PF02174">
    <property type="entry name" value="IRS"/>
    <property type="match status" value="1"/>
</dbReference>
<comment type="caution">
    <text evidence="7">The sequence shown here is derived from an EMBL/GenBank/DDBJ whole genome shotgun (WGS) entry which is preliminary data.</text>
</comment>
<dbReference type="Gene3D" id="1.20.80.10">
    <property type="match status" value="1"/>
</dbReference>
<evidence type="ECO:0000259" key="6">
    <source>
        <dbReference type="PROSITE" id="PS50250"/>
    </source>
</evidence>
<dbReference type="GO" id="GO:0007165">
    <property type="term" value="P:signal transduction"/>
    <property type="evidence" value="ECO:0007669"/>
    <property type="project" value="InterPro"/>
</dbReference>
<feature type="region of interest" description="Disordered" evidence="3">
    <location>
        <begin position="1"/>
        <end position="28"/>
    </location>
</feature>
<dbReference type="EMBL" id="MDYQ01000165">
    <property type="protein sequence ID" value="PRP79947.1"/>
    <property type="molecule type" value="Genomic_DNA"/>
</dbReference>
<dbReference type="InterPro" id="IPR000717">
    <property type="entry name" value="PCI_dom"/>
</dbReference>
<dbReference type="InterPro" id="IPR033464">
    <property type="entry name" value="CSN8_PSD8_EIF3K"/>
</dbReference>
<feature type="domain" description="PCI" evidence="6">
    <location>
        <begin position="102"/>
        <end position="297"/>
    </location>
</feature>
<dbReference type="GO" id="GO:0043161">
    <property type="term" value="P:proteasome-mediated ubiquitin-dependent protein catabolic process"/>
    <property type="evidence" value="ECO:0007669"/>
    <property type="project" value="TreeGrafter"/>
</dbReference>
<dbReference type="Gene3D" id="1.25.40.990">
    <property type="match status" value="1"/>
</dbReference>
<dbReference type="InParanoid" id="A0A2P6N7N3"/>
<dbReference type="Pfam" id="PF21989">
    <property type="entry name" value="RA_2"/>
    <property type="match status" value="1"/>
</dbReference>
<dbReference type="PROSITE" id="PS50200">
    <property type="entry name" value="RA"/>
    <property type="match status" value="1"/>
</dbReference>
<dbReference type="InterPro" id="IPR011993">
    <property type="entry name" value="PH-like_dom_sf"/>
</dbReference>
<evidence type="ECO:0000313" key="8">
    <source>
        <dbReference type="Proteomes" id="UP000241769"/>
    </source>
</evidence>
<dbReference type="GO" id="GO:0005634">
    <property type="term" value="C:nucleus"/>
    <property type="evidence" value="ECO:0007669"/>
    <property type="project" value="TreeGrafter"/>
</dbReference>
<dbReference type="GO" id="GO:0008541">
    <property type="term" value="C:proteasome regulatory particle, lid subcomplex"/>
    <property type="evidence" value="ECO:0007669"/>
    <property type="project" value="TreeGrafter"/>
</dbReference>
<dbReference type="AlphaFoldDB" id="A0A2P6N7N3"/>
<evidence type="ECO:0000256" key="3">
    <source>
        <dbReference type="SAM" id="MobiDB-lite"/>
    </source>
</evidence>
<dbReference type="STRING" id="1890364.A0A2P6N7N3"/>
<dbReference type="InterPro" id="IPR014352">
    <property type="entry name" value="FERM/acyl-CoA-bd_prot_sf"/>
</dbReference>
<dbReference type="GO" id="GO:0005829">
    <property type="term" value="C:cytosol"/>
    <property type="evidence" value="ECO:0007669"/>
    <property type="project" value="TreeGrafter"/>
</dbReference>
<dbReference type="InterPro" id="IPR000159">
    <property type="entry name" value="RA_dom"/>
</dbReference>
<dbReference type="Pfam" id="PF10075">
    <property type="entry name" value="CSN8_PSD8_EIF3K"/>
    <property type="match status" value="1"/>
</dbReference>
<evidence type="ECO:0000259" key="5">
    <source>
        <dbReference type="PROSITE" id="PS50200"/>
    </source>
</evidence>
<dbReference type="PANTHER" id="PTHR12387:SF0">
    <property type="entry name" value="26S PROTEASOME NON-ATPASE REGULATORY SUBUNIT 8"/>
    <property type="match status" value="1"/>
</dbReference>
<dbReference type="CDD" id="cd14473">
    <property type="entry name" value="FERM_B-lobe"/>
    <property type="match status" value="1"/>
</dbReference>
<organism evidence="7 8">
    <name type="scientific">Planoprotostelium fungivorum</name>
    <dbReference type="NCBI Taxonomy" id="1890364"/>
    <lineage>
        <taxon>Eukaryota</taxon>
        <taxon>Amoebozoa</taxon>
        <taxon>Evosea</taxon>
        <taxon>Variosea</taxon>
        <taxon>Cavosteliida</taxon>
        <taxon>Cavosteliaceae</taxon>
        <taxon>Planoprotostelium</taxon>
    </lineage>
</organism>
<evidence type="ECO:0000313" key="7">
    <source>
        <dbReference type="EMBL" id="PRP79947.1"/>
    </source>
</evidence>
<dbReference type="PRINTS" id="PR00935">
    <property type="entry name" value="BAND41"/>
</dbReference>
<dbReference type="PROSITE" id="PS50250">
    <property type="entry name" value="PCI"/>
    <property type="match status" value="1"/>
</dbReference>
<dbReference type="Gene3D" id="3.10.20.90">
    <property type="entry name" value="Phosphatidylinositol 3-kinase Catalytic Subunit, Chain A, domain 1"/>
    <property type="match status" value="1"/>
</dbReference>
<name>A0A2P6N7N3_9EUKA</name>
<dbReference type="InterPro" id="IPR019749">
    <property type="entry name" value="Band_41_domain"/>
</dbReference>
<dbReference type="SMART" id="SM00295">
    <property type="entry name" value="B41"/>
    <property type="match status" value="1"/>
</dbReference>
<dbReference type="InterPro" id="IPR006746">
    <property type="entry name" value="26S_Psome_Rpn12"/>
</dbReference>
<dbReference type="SUPFAM" id="SSF54236">
    <property type="entry name" value="Ubiquitin-like"/>
    <property type="match status" value="1"/>
</dbReference>
<sequence length="672" mass="76637">MKRSHLDNHVPEHTAKKRYLEEGNGQTDMSSDEAYRLFEEFRTACDGNAPIDQTQQKLNKLKLAIARFDDSQSPEIQQKQWLLSRETLEYAALFSIKAKDIAAFERYFSQLKTYYFDLATKLPPSQRQYTIIGLELLHSLSKDKLDEFHTLLELIPFAHHQNVFIKHPIQLEQYMMEGSFNKVLAAKNDIPAEQYAYFMDQLMDTVRNGIADCCTSAYDHLGIREAQRILGLSSQDQLTSFANERKWRVSVLNGENVILFRQEEQKGKEDSQIPSQKLIRQTLSYARSSVVLKTGNKYVGGFKVSSVADVAVTGGLTGALERTTEEGIISHRPRFRHRSIVSVPSDRYILSQTSKVVRVYFMDNVGYKAFGIDESTNAEKLKSMVTERLGMKEDACFAIFEKKDGWERCLEPEEKPCELMTGWNAGETKKSGQETLKEASCAFILKKKIYLRDDDREMLDPVTKHHVYLQALWSVIESEYPCTVEDAIRLAGLQVQIVYGDHKPGSHTAGFLTANLKNFVPQDLFSLKRPAEWEALIFKAHAMNTGKSAEDSKLEYLEIVKQWPFYGTTFYPPCRSVNNRKLPSKVIIGVNAEGILLLKKDKELVSTHPFTEICSWASSSTTFAFEFGTQLESQKYTFETRQGSIIAASIQTYIDILVQMLKSGEESEDEQE</sequence>
<dbReference type="InterPro" id="IPR019748">
    <property type="entry name" value="FERM_central"/>
</dbReference>
<dbReference type="Pfam" id="PF00373">
    <property type="entry name" value="FERM_M"/>
    <property type="match status" value="1"/>
</dbReference>
<dbReference type="SUPFAM" id="SSF47031">
    <property type="entry name" value="Second domain of FERM"/>
    <property type="match status" value="1"/>
</dbReference>
<comment type="similarity">
    <text evidence="1">Belongs to the proteasome subunit S14 family.</text>
</comment>
<dbReference type="FunFam" id="1.25.40.990:FF:000001">
    <property type="entry name" value="26S proteasome non-ATPase regulatory subunit"/>
    <property type="match status" value="1"/>
</dbReference>
<dbReference type="InterPro" id="IPR029071">
    <property type="entry name" value="Ubiquitin-like_domsf"/>
</dbReference>
<dbReference type="InterPro" id="IPR002404">
    <property type="entry name" value="IRS_PTB"/>
</dbReference>
<dbReference type="PROSITE" id="PS50057">
    <property type="entry name" value="FERM_3"/>
    <property type="match status" value="1"/>
</dbReference>
<dbReference type="PANTHER" id="PTHR12387">
    <property type="entry name" value="26S PROTEASOME NON-ATPASE REGULATORY SUBUNIT 8"/>
    <property type="match status" value="1"/>
</dbReference>
<keyword evidence="2 7" id="KW-0647">Proteasome</keyword>
<accession>A0A2P6N7N3</accession>
<reference evidence="7 8" key="1">
    <citation type="journal article" date="2018" name="Genome Biol. Evol.">
        <title>Multiple Roots of Fruiting Body Formation in Amoebozoa.</title>
        <authorList>
            <person name="Hillmann F."/>
            <person name="Forbes G."/>
            <person name="Novohradska S."/>
            <person name="Ferling I."/>
            <person name="Riege K."/>
            <person name="Groth M."/>
            <person name="Westermann M."/>
            <person name="Marz M."/>
            <person name="Spaller T."/>
            <person name="Winckler T."/>
            <person name="Schaap P."/>
            <person name="Glockner G."/>
        </authorList>
    </citation>
    <scope>NUCLEOTIDE SEQUENCE [LARGE SCALE GENOMIC DNA]</scope>
    <source>
        <strain evidence="7 8">Jena</strain>
    </source>
</reference>
<gene>
    <name evidence="7" type="ORF">PROFUN_05923</name>
</gene>
<feature type="domain" description="Ras-associating" evidence="5">
    <location>
        <begin position="353"/>
        <end position="450"/>
    </location>
</feature>
<protein>
    <submittedName>
        <fullName evidence="7">26S proteasome non-ATPase regulatory subunit 8</fullName>
    </submittedName>
</protein>